<gene>
    <name evidence="2" type="ORF">ACFPIK_15280</name>
</gene>
<dbReference type="EMBL" id="JBHSKS010000014">
    <property type="protein sequence ID" value="MFC5193134.1"/>
    <property type="molecule type" value="Genomic_DNA"/>
</dbReference>
<keyword evidence="1" id="KW-0732">Signal</keyword>
<dbReference type="Gene3D" id="2.40.160.10">
    <property type="entry name" value="Porin"/>
    <property type="match status" value="1"/>
</dbReference>
<evidence type="ECO:0000313" key="3">
    <source>
        <dbReference type="Proteomes" id="UP001596163"/>
    </source>
</evidence>
<dbReference type="Pfam" id="PF07396">
    <property type="entry name" value="Porin_O_P"/>
    <property type="match status" value="1"/>
</dbReference>
<name>A0ABW0BYV2_9BACT</name>
<feature type="chain" id="PRO_5045692337" evidence="1">
    <location>
        <begin position="24"/>
        <end position="403"/>
    </location>
</feature>
<dbReference type="SUPFAM" id="SSF56935">
    <property type="entry name" value="Porins"/>
    <property type="match status" value="1"/>
</dbReference>
<reference evidence="3" key="1">
    <citation type="journal article" date="2019" name="Int. J. Syst. Evol. Microbiol.">
        <title>The Global Catalogue of Microorganisms (GCM) 10K type strain sequencing project: providing services to taxonomists for standard genome sequencing and annotation.</title>
        <authorList>
            <consortium name="The Broad Institute Genomics Platform"/>
            <consortium name="The Broad Institute Genome Sequencing Center for Infectious Disease"/>
            <person name="Wu L."/>
            <person name="Ma J."/>
        </authorList>
    </citation>
    <scope>NUCLEOTIDE SEQUENCE [LARGE SCALE GENOMIC DNA]</scope>
    <source>
        <strain evidence="3">CGMCC 1.7030</strain>
    </source>
</reference>
<keyword evidence="3" id="KW-1185">Reference proteome</keyword>
<sequence length="403" mass="46067">MRIRFAAALVTFALVILSSFARGAQNDSLLHEKPEPKVQNAWYEKIQLRGYAQLRYNGLIETNPDLKCDQCDRSWGGDGGGFFFRRIRMIFSGQIHPRVFMYIQPDFASGGSNLVQIRDAYFDLGLDADNEFRVRIGQSKVPFGFENMQSSQNRLPLDRHDGMNSALPNERETGVFFYYAPKEIRKRFSYLVSSGLKGSGDYGVFGLGVYNGQGPNALDRNKNVNVVARLTYPFELPSGQIIEGSFQGYTGKYMVNKSSKLSPSQSEFQELRYGPTFVIYPQPFGIQAEYNWGRGPEYDPQTNTILDAPLDGGYVLANYMVKTNSKVFIPFVRYHYYKGGKKFEIDATRHRVKEFELGVEWQFNRNFELVTMYTISDRTFENSADPTNRQKGSLLRLQAQVNF</sequence>
<dbReference type="RefSeq" id="WP_377916796.1">
    <property type="nucleotide sequence ID" value="NZ_JBHSKS010000014.1"/>
</dbReference>
<organism evidence="2 3">
    <name type="scientific">Algoriphagus aquatilis</name>
    <dbReference type="NCBI Taxonomy" id="490186"/>
    <lineage>
        <taxon>Bacteria</taxon>
        <taxon>Pseudomonadati</taxon>
        <taxon>Bacteroidota</taxon>
        <taxon>Cytophagia</taxon>
        <taxon>Cytophagales</taxon>
        <taxon>Cyclobacteriaceae</taxon>
        <taxon>Algoriphagus</taxon>
    </lineage>
</organism>
<dbReference type="Proteomes" id="UP001596163">
    <property type="component" value="Unassembled WGS sequence"/>
</dbReference>
<dbReference type="InterPro" id="IPR023614">
    <property type="entry name" value="Porin_dom_sf"/>
</dbReference>
<comment type="caution">
    <text evidence="2">The sequence shown here is derived from an EMBL/GenBank/DDBJ whole genome shotgun (WGS) entry which is preliminary data.</text>
</comment>
<protein>
    <submittedName>
        <fullName evidence="2">Porin</fullName>
    </submittedName>
</protein>
<accession>A0ABW0BYV2</accession>
<evidence type="ECO:0000313" key="2">
    <source>
        <dbReference type="EMBL" id="MFC5193134.1"/>
    </source>
</evidence>
<proteinExistence type="predicted"/>
<dbReference type="InterPro" id="IPR010870">
    <property type="entry name" value="Porin_O/P"/>
</dbReference>
<feature type="signal peptide" evidence="1">
    <location>
        <begin position="1"/>
        <end position="23"/>
    </location>
</feature>
<evidence type="ECO:0000256" key="1">
    <source>
        <dbReference type="SAM" id="SignalP"/>
    </source>
</evidence>